<keyword evidence="7" id="KW-0067">ATP-binding</keyword>
<dbReference type="InterPro" id="IPR036890">
    <property type="entry name" value="HATPase_C_sf"/>
</dbReference>
<dbReference type="InterPro" id="IPR003661">
    <property type="entry name" value="HisK_dim/P_dom"/>
</dbReference>
<dbReference type="PANTHER" id="PTHR43065">
    <property type="entry name" value="SENSOR HISTIDINE KINASE"/>
    <property type="match status" value="1"/>
</dbReference>
<dbReference type="Pfam" id="PF02518">
    <property type="entry name" value="HATPase_c"/>
    <property type="match status" value="1"/>
</dbReference>
<dbReference type="PROSITE" id="PS50112">
    <property type="entry name" value="PAS"/>
    <property type="match status" value="1"/>
</dbReference>
<dbReference type="Proteomes" id="UP001597375">
    <property type="component" value="Unassembled WGS sequence"/>
</dbReference>
<keyword evidence="12" id="KW-1185">Reference proteome</keyword>
<evidence type="ECO:0000313" key="11">
    <source>
        <dbReference type="EMBL" id="MFD2257395.1"/>
    </source>
</evidence>
<dbReference type="PRINTS" id="PR00344">
    <property type="entry name" value="BCTRLSENSOR"/>
</dbReference>
<dbReference type="SUPFAM" id="SSF47384">
    <property type="entry name" value="Homodimeric domain of signal transducing histidine kinase"/>
    <property type="match status" value="1"/>
</dbReference>
<dbReference type="PANTHER" id="PTHR43065:SF10">
    <property type="entry name" value="PEROXIDE STRESS-ACTIVATED HISTIDINE KINASE MAK3"/>
    <property type="match status" value="1"/>
</dbReference>
<dbReference type="InterPro" id="IPR000014">
    <property type="entry name" value="PAS"/>
</dbReference>
<dbReference type="PROSITE" id="PS50109">
    <property type="entry name" value="HIS_KIN"/>
    <property type="match status" value="1"/>
</dbReference>
<evidence type="ECO:0000256" key="4">
    <source>
        <dbReference type="ARBA" id="ARBA00022679"/>
    </source>
</evidence>
<keyword evidence="8" id="KW-0902">Two-component regulatory system</keyword>
<evidence type="ECO:0000259" key="9">
    <source>
        <dbReference type="PROSITE" id="PS50109"/>
    </source>
</evidence>
<dbReference type="EC" id="2.7.13.3" evidence="2"/>
<keyword evidence="6 11" id="KW-0418">Kinase</keyword>
<dbReference type="Gene3D" id="3.30.450.20">
    <property type="entry name" value="PAS domain"/>
    <property type="match status" value="1"/>
</dbReference>
<feature type="domain" description="Histidine kinase" evidence="9">
    <location>
        <begin position="162"/>
        <end position="375"/>
    </location>
</feature>
<comment type="caution">
    <text evidence="11">The sequence shown here is derived from an EMBL/GenBank/DDBJ whole genome shotgun (WGS) entry which is preliminary data.</text>
</comment>
<dbReference type="SMART" id="SM00388">
    <property type="entry name" value="HisKA"/>
    <property type="match status" value="1"/>
</dbReference>
<reference evidence="12" key="1">
    <citation type="journal article" date="2019" name="Int. J. Syst. Evol. Microbiol.">
        <title>The Global Catalogue of Microorganisms (GCM) 10K type strain sequencing project: providing services to taxonomists for standard genome sequencing and annotation.</title>
        <authorList>
            <consortium name="The Broad Institute Genomics Platform"/>
            <consortium name="The Broad Institute Genome Sequencing Center for Infectious Disease"/>
            <person name="Wu L."/>
            <person name="Ma J."/>
        </authorList>
    </citation>
    <scope>NUCLEOTIDE SEQUENCE [LARGE SCALE GENOMIC DNA]</scope>
    <source>
        <strain evidence="12">CGMCC 4.7106</strain>
    </source>
</reference>
<gene>
    <name evidence="11" type="ORF">ACFSSA_11990</name>
</gene>
<dbReference type="InterPro" id="IPR005467">
    <property type="entry name" value="His_kinase_dom"/>
</dbReference>
<evidence type="ECO:0000256" key="5">
    <source>
        <dbReference type="ARBA" id="ARBA00022741"/>
    </source>
</evidence>
<organism evidence="11 12">
    <name type="scientific">Luteolibacter algae</name>
    <dbReference type="NCBI Taxonomy" id="454151"/>
    <lineage>
        <taxon>Bacteria</taxon>
        <taxon>Pseudomonadati</taxon>
        <taxon>Verrucomicrobiota</taxon>
        <taxon>Verrucomicrobiia</taxon>
        <taxon>Verrucomicrobiales</taxon>
        <taxon>Verrucomicrobiaceae</taxon>
        <taxon>Luteolibacter</taxon>
    </lineage>
</organism>
<dbReference type="EMBL" id="JBHUIT010000027">
    <property type="protein sequence ID" value="MFD2257395.1"/>
    <property type="molecule type" value="Genomic_DNA"/>
</dbReference>
<dbReference type="CDD" id="cd00130">
    <property type="entry name" value="PAS"/>
    <property type="match status" value="1"/>
</dbReference>
<evidence type="ECO:0000256" key="1">
    <source>
        <dbReference type="ARBA" id="ARBA00000085"/>
    </source>
</evidence>
<dbReference type="NCBIfam" id="TIGR00229">
    <property type="entry name" value="sensory_box"/>
    <property type="match status" value="1"/>
</dbReference>
<keyword evidence="5" id="KW-0547">Nucleotide-binding</keyword>
<dbReference type="SMART" id="SM00387">
    <property type="entry name" value="HATPase_c"/>
    <property type="match status" value="1"/>
</dbReference>
<evidence type="ECO:0000313" key="12">
    <source>
        <dbReference type="Proteomes" id="UP001597375"/>
    </source>
</evidence>
<dbReference type="CDD" id="cd00082">
    <property type="entry name" value="HisKA"/>
    <property type="match status" value="1"/>
</dbReference>
<keyword evidence="3" id="KW-0597">Phosphoprotein</keyword>
<evidence type="ECO:0000256" key="7">
    <source>
        <dbReference type="ARBA" id="ARBA00022840"/>
    </source>
</evidence>
<dbReference type="InterPro" id="IPR035965">
    <property type="entry name" value="PAS-like_dom_sf"/>
</dbReference>
<dbReference type="GO" id="GO:0016301">
    <property type="term" value="F:kinase activity"/>
    <property type="evidence" value="ECO:0007669"/>
    <property type="project" value="UniProtKB-KW"/>
</dbReference>
<dbReference type="InterPro" id="IPR036097">
    <property type="entry name" value="HisK_dim/P_sf"/>
</dbReference>
<evidence type="ECO:0000256" key="6">
    <source>
        <dbReference type="ARBA" id="ARBA00022777"/>
    </source>
</evidence>
<dbReference type="Pfam" id="PF13188">
    <property type="entry name" value="PAS_8"/>
    <property type="match status" value="1"/>
</dbReference>
<dbReference type="SMART" id="SM00091">
    <property type="entry name" value="PAS"/>
    <property type="match status" value="1"/>
</dbReference>
<feature type="domain" description="PAS" evidence="10">
    <location>
        <begin position="31"/>
        <end position="76"/>
    </location>
</feature>
<dbReference type="SUPFAM" id="SSF55785">
    <property type="entry name" value="PYP-like sensor domain (PAS domain)"/>
    <property type="match status" value="1"/>
</dbReference>
<evidence type="ECO:0000259" key="10">
    <source>
        <dbReference type="PROSITE" id="PS50112"/>
    </source>
</evidence>
<dbReference type="SUPFAM" id="SSF55874">
    <property type="entry name" value="ATPase domain of HSP90 chaperone/DNA topoisomerase II/histidine kinase"/>
    <property type="match status" value="1"/>
</dbReference>
<evidence type="ECO:0000256" key="3">
    <source>
        <dbReference type="ARBA" id="ARBA00022553"/>
    </source>
</evidence>
<dbReference type="Gene3D" id="1.10.287.130">
    <property type="match status" value="1"/>
</dbReference>
<dbReference type="RefSeq" id="WP_386820680.1">
    <property type="nucleotide sequence ID" value="NZ_JBHUIT010000027.1"/>
</dbReference>
<sequence>MKSGFLEKLVARIDRVEPGEIQQIVTRLIQEKGFLENVFEALQEGLIILDPEGKITFLNRAASQFFGLDPAKALGEKISEKIRGIENISLSGSKEAVYRDVEIFYPEHRMLNFYLSPIDDPKNYEMPLGHVMLIRDTTSSHAETQENLESERLNALTLLAAGVAHEIGNPLNSLDIHLQLLNRKLRKLAPADRKHLTGHVETARQEIKRLDTILKQFLQAVRPTTPRRESRDLNSILRQTLTLLEPEIVSRGIAVNLELSEKMPPALLDPDQFQQVFYNLLRNAYQAISGDDGLIRIKTTSTETDFIISISDNGTGIPPENMGSLFEPYRTTKSSGTGLGLLIVRRIIREHGGEIEIKSQLDQGTAILIHLPHTAPSPRLLPSPIIDF</sequence>
<dbReference type="Gene3D" id="3.30.565.10">
    <property type="entry name" value="Histidine kinase-like ATPase, C-terminal domain"/>
    <property type="match status" value="1"/>
</dbReference>
<protein>
    <recommendedName>
        <fullName evidence="2">histidine kinase</fullName>
        <ecNumber evidence="2">2.7.13.3</ecNumber>
    </recommendedName>
</protein>
<evidence type="ECO:0000256" key="2">
    <source>
        <dbReference type="ARBA" id="ARBA00012438"/>
    </source>
</evidence>
<dbReference type="InterPro" id="IPR004358">
    <property type="entry name" value="Sig_transdc_His_kin-like_C"/>
</dbReference>
<name>A0ABW5DDC5_9BACT</name>
<accession>A0ABW5DDC5</accession>
<dbReference type="InterPro" id="IPR003594">
    <property type="entry name" value="HATPase_dom"/>
</dbReference>
<dbReference type="Pfam" id="PF00512">
    <property type="entry name" value="HisKA"/>
    <property type="match status" value="1"/>
</dbReference>
<comment type="catalytic activity">
    <reaction evidence="1">
        <text>ATP + protein L-histidine = ADP + protein N-phospho-L-histidine.</text>
        <dbReference type="EC" id="2.7.13.3"/>
    </reaction>
</comment>
<evidence type="ECO:0000256" key="8">
    <source>
        <dbReference type="ARBA" id="ARBA00023012"/>
    </source>
</evidence>
<keyword evidence="4" id="KW-0808">Transferase</keyword>
<proteinExistence type="predicted"/>